<accession>Q2T369</accession>
<dbReference type="HOGENOM" id="CLU_3077752_0_0_4"/>
<evidence type="ECO:0000313" key="2">
    <source>
        <dbReference type="Proteomes" id="UP000001930"/>
    </source>
</evidence>
<dbReference type="Proteomes" id="UP000001930">
    <property type="component" value="Chromosome II"/>
</dbReference>
<keyword evidence="2" id="KW-1185">Reference proteome</keyword>
<evidence type="ECO:0000313" key="1">
    <source>
        <dbReference type="EMBL" id="ABC33973.1"/>
    </source>
</evidence>
<protein>
    <submittedName>
        <fullName evidence="1">Uncharacterized protein</fullName>
    </submittedName>
</protein>
<name>Q2T369_BURTA</name>
<gene>
    <name evidence="1" type="ordered locus">BTH_II2192</name>
</gene>
<reference evidence="1 2" key="1">
    <citation type="journal article" date="2005" name="BMC Genomics">
        <title>Bacterial genome adaptation to niches: divergence of the potential virulence genes in three Burkholderia species of different survival strategies.</title>
        <authorList>
            <person name="Kim H.S."/>
            <person name="Schell M.A."/>
            <person name="Yu Y."/>
            <person name="Ulrich R.L."/>
            <person name="Sarria S.H."/>
            <person name="Nierman W.C."/>
            <person name="DeShazer D."/>
        </authorList>
    </citation>
    <scope>NUCLEOTIDE SEQUENCE [LARGE SCALE GENOMIC DNA]</scope>
    <source>
        <strain evidence="2">ATCC 700388 / DSM 13276 / CCUG 48851 / CIP 106301 / E264</strain>
    </source>
</reference>
<dbReference type="EMBL" id="CP000085">
    <property type="protein sequence ID" value="ABC33973.1"/>
    <property type="molecule type" value="Genomic_DNA"/>
</dbReference>
<proteinExistence type="predicted"/>
<organism evidence="1 2">
    <name type="scientific">Burkholderia thailandensis (strain ATCC 700388 / DSM 13276 / CCUG 48851 / CIP 106301 / E264)</name>
    <dbReference type="NCBI Taxonomy" id="271848"/>
    <lineage>
        <taxon>Bacteria</taxon>
        <taxon>Pseudomonadati</taxon>
        <taxon>Pseudomonadota</taxon>
        <taxon>Betaproteobacteria</taxon>
        <taxon>Burkholderiales</taxon>
        <taxon>Burkholderiaceae</taxon>
        <taxon>Burkholderia</taxon>
        <taxon>pseudomallei group</taxon>
    </lineage>
</organism>
<dbReference type="AlphaFoldDB" id="Q2T369"/>
<dbReference type="KEGG" id="bte:BTH_II2192"/>
<sequence>MRVCAAHKFGIRTMPIDFATRRRQLADVGPTLRAAFGGSTGRPVRRDRDLCGEAWFHFVAGKPCV</sequence>